<feature type="compositionally biased region" description="Acidic residues" evidence="1">
    <location>
        <begin position="593"/>
        <end position="603"/>
    </location>
</feature>
<feature type="region of interest" description="Disordered" evidence="1">
    <location>
        <begin position="1"/>
        <end position="218"/>
    </location>
</feature>
<feature type="compositionally biased region" description="Gly residues" evidence="1">
    <location>
        <begin position="582"/>
        <end position="591"/>
    </location>
</feature>
<name>A0A7S3FUE4_9CHLO</name>
<accession>A0A7S3FUE4</accession>
<evidence type="ECO:0000313" key="5">
    <source>
        <dbReference type="Proteomes" id="UP001472866"/>
    </source>
</evidence>
<dbReference type="EMBL" id="CP151513">
    <property type="protein sequence ID" value="WZN65896.1"/>
    <property type="molecule type" value="Genomic_DNA"/>
</dbReference>
<dbReference type="Proteomes" id="UP001472866">
    <property type="component" value="Chromosome 13"/>
</dbReference>
<proteinExistence type="predicted"/>
<dbReference type="GO" id="GO:0007030">
    <property type="term" value="P:Golgi organization"/>
    <property type="evidence" value="ECO:0007669"/>
    <property type="project" value="TreeGrafter"/>
</dbReference>
<feature type="compositionally biased region" description="Acidic residues" evidence="1">
    <location>
        <begin position="47"/>
        <end position="57"/>
    </location>
</feature>
<feature type="compositionally biased region" description="Basic and acidic residues" evidence="1">
    <location>
        <begin position="568"/>
        <end position="580"/>
    </location>
</feature>
<feature type="region of interest" description="Disordered" evidence="1">
    <location>
        <begin position="231"/>
        <end position="434"/>
    </location>
</feature>
<feature type="compositionally biased region" description="Low complexity" evidence="1">
    <location>
        <begin position="290"/>
        <end position="299"/>
    </location>
</feature>
<evidence type="ECO:0000313" key="3">
    <source>
        <dbReference type="EMBL" id="CAE0195437.1"/>
    </source>
</evidence>
<dbReference type="GO" id="GO:0070973">
    <property type="term" value="P:protein localization to endoplasmic reticulum exit site"/>
    <property type="evidence" value="ECO:0007669"/>
    <property type="project" value="TreeGrafter"/>
</dbReference>
<dbReference type="AlphaFoldDB" id="A0A7S3FUE4"/>
<reference evidence="4 5" key="2">
    <citation type="submission" date="2024-03" db="EMBL/GenBank/DDBJ databases">
        <title>Complete genome sequence of the green alga Chloropicon roscoffensis RCC1871.</title>
        <authorList>
            <person name="Lemieux C."/>
            <person name="Pombert J.-F."/>
            <person name="Otis C."/>
            <person name="Turmel M."/>
        </authorList>
    </citation>
    <scope>NUCLEOTIDE SEQUENCE [LARGE SCALE GENOMIC DNA]</scope>
    <source>
        <strain evidence="4 5">RCC1871</strain>
    </source>
</reference>
<evidence type="ECO:0000256" key="1">
    <source>
        <dbReference type="SAM" id="MobiDB-lite"/>
    </source>
</evidence>
<feature type="compositionally biased region" description="Low complexity" evidence="1">
    <location>
        <begin position="551"/>
        <end position="563"/>
    </location>
</feature>
<dbReference type="GO" id="GO:0070971">
    <property type="term" value="C:endoplasmic reticulum exit site"/>
    <property type="evidence" value="ECO:0007669"/>
    <property type="project" value="TreeGrafter"/>
</dbReference>
<feature type="compositionally biased region" description="Basic and acidic residues" evidence="1">
    <location>
        <begin position="35"/>
        <end position="46"/>
    </location>
</feature>
<dbReference type="GO" id="GO:0012507">
    <property type="term" value="C:ER to Golgi transport vesicle membrane"/>
    <property type="evidence" value="ECO:0007669"/>
    <property type="project" value="TreeGrafter"/>
</dbReference>
<evidence type="ECO:0000313" key="2">
    <source>
        <dbReference type="EMBL" id="CAE0195436.1"/>
    </source>
</evidence>
<feature type="region of interest" description="Disordered" evidence="1">
    <location>
        <begin position="532"/>
        <end position="615"/>
    </location>
</feature>
<reference evidence="3" key="1">
    <citation type="submission" date="2021-01" db="EMBL/GenBank/DDBJ databases">
        <authorList>
            <person name="Corre E."/>
            <person name="Pelletier E."/>
            <person name="Niang G."/>
            <person name="Scheremetjew M."/>
            <person name="Finn R."/>
            <person name="Kale V."/>
            <person name="Holt S."/>
            <person name="Cochrane G."/>
            <person name="Meng A."/>
            <person name="Brown T."/>
            <person name="Cohen L."/>
        </authorList>
    </citation>
    <scope>NUCLEOTIDE SEQUENCE</scope>
    <source>
        <strain evidence="3">RCC1871</strain>
    </source>
</reference>
<evidence type="ECO:0000313" key="4">
    <source>
        <dbReference type="EMBL" id="WZN65896.1"/>
    </source>
</evidence>
<organism evidence="3">
    <name type="scientific">Chloropicon roscoffensis</name>
    <dbReference type="NCBI Taxonomy" id="1461544"/>
    <lineage>
        <taxon>Eukaryota</taxon>
        <taxon>Viridiplantae</taxon>
        <taxon>Chlorophyta</taxon>
        <taxon>Chloropicophyceae</taxon>
        <taxon>Chloropicales</taxon>
        <taxon>Chloropicaceae</taxon>
        <taxon>Chloropicon</taxon>
    </lineage>
</organism>
<dbReference type="PANTHER" id="PTHR13402:SF6">
    <property type="entry name" value="SECRETORY 16, ISOFORM I"/>
    <property type="match status" value="1"/>
</dbReference>
<keyword evidence="5" id="KW-1185">Reference proteome</keyword>
<feature type="compositionally biased region" description="Low complexity" evidence="1">
    <location>
        <begin position="63"/>
        <end position="81"/>
    </location>
</feature>
<gene>
    <name evidence="2" type="ORF">CROS1456_LOCUS8533</name>
    <name evidence="3" type="ORF">CROS1456_LOCUS8534</name>
    <name evidence="4" type="ORF">HKI87_13g74580</name>
</gene>
<dbReference type="PANTHER" id="PTHR13402">
    <property type="entry name" value="RGPR-RELATED"/>
    <property type="match status" value="1"/>
</dbReference>
<sequence length="615" mass="64334">MLRWFRSPQEDGGGGQDKEGRPTKAHLGEAQNKFYFDEKTKRWRVEGEEDGEREDEGPPSPPRMAAAAMASSSSVGSAALGAPGGPLGFSTSGSEAAPPQPLKPPTRARARGIRSRYVDAFGGAQAPSGSATSIGTAGSGGSASIFPPAAPLGASLGPRGGPSIFVPGQGAAPEEESEVASPGAVEVPLQESVRSAPSLPEEGVDPQGEFATQEPGPHYHMAHGVAVPDTAAWRSESEWEEDGGGRNPPAGPAEGVPPSFGEDTQTGWEDPPIPMVPAGEEVFGRDGGESETAAATAMAAEEELVAPEAPSQQNGLEPPCWHSEGDAGYDFPSSEAKDEIVPPLPCQQQQQQHRRETMSEKDEVGPEEGDATPGAMQASQDSSDLLPRQPSLDVFLGGSPAKAVDPVQARHSLSPPPEVSSADTTAGSARTGDPQLSLLVQDSRLLKGVLRGLVCENDVLRDRVRGLEAAEAEAKDREVEMKLRIRDLESDMNDLLVCLGQHDAKVTRLVEELSAVGCDGSAILSRVETEVAMAGGGRAEEEEAPPPPPSSSSSSLFEEGSVEVTSAVKEDAQWSEHSWGDGDWGQEGVGGNDDNEDDDDIFDCGEPTLRDNAKL</sequence>
<feature type="compositionally biased region" description="Low complexity" evidence="1">
    <location>
        <begin position="128"/>
        <end position="163"/>
    </location>
</feature>
<protein>
    <submittedName>
        <fullName evidence="3">Uncharacterized protein</fullName>
    </submittedName>
</protein>
<dbReference type="EMBL" id="HBHZ01011052">
    <property type="protein sequence ID" value="CAE0195436.1"/>
    <property type="molecule type" value="Transcribed_RNA"/>
</dbReference>
<dbReference type="EMBL" id="HBHZ01011053">
    <property type="protein sequence ID" value="CAE0195437.1"/>
    <property type="molecule type" value="Transcribed_RNA"/>
</dbReference>
<feature type="compositionally biased region" description="Basic and acidic residues" evidence="1">
    <location>
        <begin position="353"/>
        <end position="364"/>
    </location>
</feature>